<protein>
    <submittedName>
        <fullName evidence="1">Uncharacterized protein</fullName>
    </submittedName>
</protein>
<gene>
    <name evidence="1" type="ORF">STAIW_v1c01450</name>
</gene>
<dbReference type="RefSeq" id="WP_020833970.1">
    <property type="nucleotide sequence ID" value="NC_021846.1"/>
</dbReference>
<evidence type="ECO:0000313" key="1">
    <source>
        <dbReference type="EMBL" id="AGR40831.1"/>
    </source>
</evidence>
<dbReference type="OrthoDB" id="395331at2"/>
<proteinExistence type="predicted"/>
<dbReference type="Proteomes" id="UP000014984">
    <property type="component" value="Chromosome"/>
</dbReference>
<evidence type="ECO:0000313" key="2">
    <source>
        <dbReference type="Proteomes" id="UP000014984"/>
    </source>
</evidence>
<reference evidence="1 2" key="1">
    <citation type="journal article" date="2013" name="Genome Biol. Evol.">
        <title>Comparison of metabolic capacities and inference of gene content evolution in mosquito-associated Spiroplasma diminutum and S. taiwanense.</title>
        <authorList>
            <person name="Lo W.S."/>
            <person name="Ku C."/>
            <person name="Chen L.L."/>
            <person name="Chang T.H."/>
            <person name="Kuo C.H."/>
        </authorList>
    </citation>
    <scope>NUCLEOTIDE SEQUENCE [LARGE SCALE GENOMIC DNA]</scope>
    <source>
        <strain evidence="1">CT-1</strain>
    </source>
</reference>
<organism evidence="1 2">
    <name type="scientific">Spiroplasma taiwanense CT-1</name>
    <dbReference type="NCBI Taxonomy" id="1276220"/>
    <lineage>
        <taxon>Bacteria</taxon>
        <taxon>Bacillati</taxon>
        <taxon>Mycoplasmatota</taxon>
        <taxon>Mollicutes</taxon>
        <taxon>Entomoplasmatales</taxon>
        <taxon>Spiroplasmataceae</taxon>
        <taxon>Spiroplasma</taxon>
    </lineage>
</organism>
<keyword evidence="2" id="KW-1185">Reference proteome</keyword>
<name>S5LW56_9MOLU</name>
<dbReference type="PATRIC" id="fig|1276220.3.peg.146"/>
<dbReference type="AlphaFoldDB" id="S5LW56"/>
<dbReference type="HOGENOM" id="CLU_2773843_0_0_14"/>
<sequence length="69" mass="7948">MDIILDLGGTFEYEMGNYQGHLCFEDSDKLKTLLMKKGIHYSSLKITRTTSEARPLLKTAKILERKNNK</sequence>
<dbReference type="EMBL" id="CP005074">
    <property type="protein sequence ID" value="AGR40831.1"/>
    <property type="molecule type" value="Genomic_DNA"/>
</dbReference>
<dbReference type="STRING" id="1276220.STAIW_v1c01450"/>
<accession>S5LW56</accession>
<dbReference type="KEGG" id="stai:STAIW_v1c01450"/>